<dbReference type="PROSITE" id="PS51087">
    <property type="entry name" value="APAG"/>
    <property type="match status" value="1"/>
</dbReference>
<dbReference type="InterPro" id="IPR036767">
    <property type="entry name" value="ApaG_sf"/>
</dbReference>
<dbReference type="SUPFAM" id="SSF110069">
    <property type="entry name" value="ApaG-like"/>
    <property type="match status" value="1"/>
</dbReference>
<evidence type="ECO:0000259" key="1">
    <source>
        <dbReference type="PROSITE" id="PS51087"/>
    </source>
</evidence>
<dbReference type="EMBL" id="JBAMIC010001475">
    <property type="protein sequence ID" value="KAK7089491.1"/>
    <property type="molecule type" value="Genomic_DNA"/>
</dbReference>
<feature type="domain" description="ApaG" evidence="1">
    <location>
        <begin position="1"/>
        <end position="53"/>
    </location>
</feature>
<sequence>MMTPGAEFSWISCTTFNTTYGNMRGHFTMKNDDGEEIIILCPTYHMKCLPYKTAAERRQQILRRKKNL</sequence>
<gene>
    <name evidence="2" type="ORF">V1264_024502</name>
</gene>
<dbReference type="Gene3D" id="2.60.40.1470">
    <property type="entry name" value="ApaG domain"/>
    <property type="match status" value="1"/>
</dbReference>
<organism evidence="2 3">
    <name type="scientific">Littorina saxatilis</name>
    <dbReference type="NCBI Taxonomy" id="31220"/>
    <lineage>
        <taxon>Eukaryota</taxon>
        <taxon>Metazoa</taxon>
        <taxon>Spiralia</taxon>
        <taxon>Lophotrochozoa</taxon>
        <taxon>Mollusca</taxon>
        <taxon>Gastropoda</taxon>
        <taxon>Caenogastropoda</taxon>
        <taxon>Littorinimorpha</taxon>
        <taxon>Littorinoidea</taxon>
        <taxon>Littorinidae</taxon>
        <taxon>Littorina</taxon>
    </lineage>
</organism>
<evidence type="ECO:0000313" key="2">
    <source>
        <dbReference type="EMBL" id="KAK7089491.1"/>
    </source>
</evidence>
<dbReference type="AlphaFoldDB" id="A0AAN9FYX5"/>
<reference evidence="2 3" key="1">
    <citation type="submission" date="2024-02" db="EMBL/GenBank/DDBJ databases">
        <title>Chromosome-scale genome assembly of the rough periwinkle Littorina saxatilis.</title>
        <authorList>
            <person name="De Jode A."/>
            <person name="Faria R."/>
            <person name="Formenti G."/>
            <person name="Sims Y."/>
            <person name="Smith T.P."/>
            <person name="Tracey A."/>
            <person name="Wood J.M.D."/>
            <person name="Zagrodzka Z.B."/>
            <person name="Johannesson K."/>
            <person name="Butlin R.K."/>
            <person name="Leder E.H."/>
        </authorList>
    </citation>
    <scope>NUCLEOTIDE SEQUENCE [LARGE SCALE GENOMIC DNA]</scope>
    <source>
        <strain evidence="2">Snail1</strain>
        <tissue evidence="2">Muscle</tissue>
    </source>
</reference>
<evidence type="ECO:0000313" key="3">
    <source>
        <dbReference type="Proteomes" id="UP001374579"/>
    </source>
</evidence>
<protein>
    <recommendedName>
        <fullName evidence="1">ApaG domain-containing protein</fullName>
    </recommendedName>
</protein>
<keyword evidence="3" id="KW-1185">Reference proteome</keyword>
<dbReference type="InterPro" id="IPR007474">
    <property type="entry name" value="ApaG_domain"/>
</dbReference>
<accession>A0AAN9FYX5</accession>
<comment type="caution">
    <text evidence="2">The sequence shown here is derived from an EMBL/GenBank/DDBJ whole genome shotgun (WGS) entry which is preliminary data.</text>
</comment>
<proteinExistence type="predicted"/>
<dbReference type="Proteomes" id="UP001374579">
    <property type="component" value="Unassembled WGS sequence"/>
</dbReference>
<name>A0AAN9FYX5_9CAEN</name>